<proteinExistence type="predicted"/>
<evidence type="ECO:0000313" key="2">
    <source>
        <dbReference type="EMBL" id="CAH2397018.1"/>
    </source>
</evidence>
<name>A0ABM9DK69_9HYPH</name>
<comment type="caution">
    <text evidence="2">The sequence shown here is derived from an EMBL/GenBank/DDBJ whole genome shotgun (WGS) entry which is preliminary data.</text>
</comment>
<sequence>MPRIERVGSVLSSAFGAGRKQQSPSWQHPFVDAIPNDLHRRSWMITDDLHPHVIAIDVMLSGLGMSSAKPRTPRR</sequence>
<accession>A0ABM9DK69</accession>
<gene>
    <name evidence="2" type="ORF">MES4922_180116</name>
</gene>
<reference evidence="2" key="1">
    <citation type="submission" date="2022-03" db="EMBL/GenBank/DDBJ databases">
        <authorList>
            <person name="Brunel B."/>
        </authorList>
    </citation>
    <scope>NUCLEOTIDE SEQUENCE</scope>
    <source>
        <strain evidence="2">STM4922sample</strain>
    </source>
</reference>
<dbReference type="Proteomes" id="UP001152604">
    <property type="component" value="Unassembled WGS sequence"/>
</dbReference>
<evidence type="ECO:0000313" key="3">
    <source>
        <dbReference type="Proteomes" id="UP001152604"/>
    </source>
</evidence>
<dbReference type="EMBL" id="CAKXZS010000010">
    <property type="protein sequence ID" value="CAH2397018.1"/>
    <property type="molecule type" value="Genomic_DNA"/>
</dbReference>
<feature type="region of interest" description="Disordered" evidence="1">
    <location>
        <begin position="1"/>
        <end position="29"/>
    </location>
</feature>
<evidence type="ECO:0000256" key="1">
    <source>
        <dbReference type="SAM" id="MobiDB-lite"/>
    </source>
</evidence>
<protein>
    <submittedName>
        <fullName evidence="2">Uncharacterized protein</fullName>
    </submittedName>
</protein>
<organism evidence="2 3">
    <name type="scientific">Mesorhizobium ventifaucium</name>
    <dbReference type="NCBI Taxonomy" id="666020"/>
    <lineage>
        <taxon>Bacteria</taxon>
        <taxon>Pseudomonadati</taxon>
        <taxon>Pseudomonadota</taxon>
        <taxon>Alphaproteobacteria</taxon>
        <taxon>Hyphomicrobiales</taxon>
        <taxon>Phyllobacteriaceae</taxon>
        <taxon>Mesorhizobium</taxon>
    </lineage>
</organism>
<keyword evidence="3" id="KW-1185">Reference proteome</keyword>